<dbReference type="RefSeq" id="WP_090248564.1">
    <property type="nucleotide sequence ID" value="NZ_FPAS01000002.1"/>
</dbReference>
<keyword evidence="11" id="KW-1185">Reference proteome</keyword>
<dbReference type="InterPro" id="IPR001986">
    <property type="entry name" value="Enolpyruvate_Tfrase_dom"/>
</dbReference>
<feature type="domain" description="Enolpyruvate transferase" evidence="9">
    <location>
        <begin position="57"/>
        <end position="399"/>
    </location>
</feature>
<evidence type="ECO:0000256" key="4">
    <source>
        <dbReference type="ARBA" id="ARBA00022605"/>
    </source>
</evidence>
<keyword evidence="6" id="KW-0057">Aromatic amino acid biosynthesis</keyword>
<dbReference type="EMBL" id="FPAS01000002">
    <property type="protein sequence ID" value="SFT68771.1"/>
    <property type="molecule type" value="Genomic_DNA"/>
</dbReference>
<evidence type="ECO:0000313" key="10">
    <source>
        <dbReference type="EMBL" id="SFT68771.1"/>
    </source>
</evidence>
<dbReference type="InterPro" id="IPR006264">
    <property type="entry name" value="EPSP_synthase"/>
</dbReference>
<reference evidence="10 11" key="1">
    <citation type="submission" date="2016-10" db="EMBL/GenBank/DDBJ databases">
        <authorList>
            <person name="de Groot N.N."/>
        </authorList>
    </citation>
    <scope>NUCLEOTIDE SEQUENCE [LARGE SCALE GENOMIC DNA]</scope>
    <source>
        <strain evidence="10 11">CGMCC 1.7005</strain>
    </source>
</reference>
<evidence type="ECO:0000256" key="2">
    <source>
        <dbReference type="ARBA" id="ARBA00009948"/>
    </source>
</evidence>
<proteinExistence type="inferred from homology"/>
<comment type="pathway">
    <text evidence="1">Metabolic intermediate biosynthesis; chorismate biosynthesis; chorismate from D-erythrose 4-phosphate and phosphoenolpyruvate: step 6/7.</text>
</comment>
<evidence type="ECO:0000313" key="11">
    <source>
        <dbReference type="Proteomes" id="UP000236454"/>
    </source>
</evidence>
<dbReference type="GO" id="GO:0008652">
    <property type="term" value="P:amino acid biosynthetic process"/>
    <property type="evidence" value="ECO:0007669"/>
    <property type="project" value="UniProtKB-KW"/>
</dbReference>
<dbReference type="Pfam" id="PF00275">
    <property type="entry name" value="EPSP_synthase"/>
    <property type="match status" value="1"/>
</dbReference>
<comment type="similarity">
    <text evidence="2">Belongs to the EPSP synthase family.</text>
</comment>
<dbReference type="GO" id="GO:0009073">
    <property type="term" value="P:aromatic amino acid family biosynthetic process"/>
    <property type="evidence" value="ECO:0007669"/>
    <property type="project" value="UniProtKB-KW"/>
</dbReference>
<protein>
    <recommendedName>
        <fullName evidence="3">3-phosphoshikimate 1-carboxyvinyltransferase</fullName>
        <ecNumber evidence="3">2.5.1.19</ecNumber>
    </recommendedName>
    <alternativeName>
        <fullName evidence="7">5-enolpyruvylshikimate-3-phosphate synthase</fullName>
    </alternativeName>
</protein>
<organism evidence="10 11">
    <name type="scientific">Lishizhenia tianjinensis</name>
    <dbReference type="NCBI Taxonomy" id="477690"/>
    <lineage>
        <taxon>Bacteria</taxon>
        <taxon>Pseudomonadati</taxon>
        <taxon>Bacteroidota</taxon>
        <taxon>Flavobacteriia</taxon>
        <taxon>Flavobacteriales</taxon>
        <taxon>Crocinitomicaceae</taxon>
        <taxon>Lishizhenia</taxon>
    </lineage>
</organism>
<evidence type="ECO:0000259" key="9">
    <source>
        <dbReference type="Pfam" id="PF00275"/>
    </source>
</evidence>
<dbReference type="GO" id="GO:0009423">
    <property type="term" value="P:chorismate biosynthetic process"/>
    <property type="evidence" value="ECO:0007669"/>
    <property type="project" value="UniProtKB-UniPathway"/>
</dbReference>
<evidence type="ECO:0000256" key="3">
    <source>
        <dbReference type="ARBA" id="ARBA00012450"/>
    </source>
</evidence>
<dbReference type="PIRSF" id="PIRSF000505">
    <property type="entry name" value="EPSPS"/>
    <property type="match status" value="1"/>
</dbReference>
<dbReference type="OrthoDB" id="9809920at2"/>
<dbReference type="InterPro" id="IPR013792">
    <property type="entry name" value="RNA3'P_cycl/enolpyr_Trfase_a/b"/>
</dbReference>
<keyword evidence="4" id="KW-0028">Amino-acid biosynthesis</keyword>
<comment type="catalytic activity">
    <reaction evidence="8">
        <text>3-phosphoshikimate + phosphoenolpyruvate = 5-O-(1-carboxyvinyl)-3-phosphoshikimate + phosphate</text>
        <dbReference type="Rhea" id="RHEA:21256"/>
        <dbReference type="ChEBI" id="CHEBI:43474"/>
        <dbReference type="ChEBI" id="CHEBI:57701"/>
        <dbReference type="ChEBI" id="CHEBI:58702"/>
        <dbReference type="ChEBI" id="CHEBI:145989"/>
        <dbReference type="EC" id="2.5.1.19"/>
    </reaction>
    <physiologicalReaction direction="left-to-right" evidence="8">
        <dbReference type="Rhea" id="RHEA:21257"/>
    </physiologicalReaction>
</comment>
<name>A0A1I7A1K2_9FLAO</name>
<dbReference type="SUPFAM" id="SSF55205">
    <property type="entry name" value="EPT/RTPC-like"/>
    <property type="match status" value="1"/>
</dbReference>
<evidence type="ECO:0000256" key="1">
    <source>
        <dbReference type="ARBA" id="ARBA00004811"/>
    </source>
</evidence>
<sequence>MKLKRINALPKGKEIQLPASKSIANRALIIQALSKEDIVISNLSNARDTQTMLQLLQDEGQVKDVKDAGTTMRFLTAFYALQNDSFILQGTERMHQRPIGILVDALRSLGAQINYLGEEAYPPLEIHPFQPINACQELVIDSSISSQYISALLMVAPLLPNGLFFKLQGKTASKPYINMTLELMQQFGITLRHYENKIRVNPGRYSGGELKVENDWSAASYWYSFLILSDLEELYLPGLQENSLQGDAVIAAIATVFGIETSFDVKGAILKKEAKEFPTELKLNVQNCPDLAQTLAVLCGVTGVELHLDGIHSLRIKETDRVKALQSELARLDIAVEDLGESIKVHGKTLQTLPKNLSIATYEDHRMAMSFAPLVHLGELEIQNQEVVAKSYPNFWEELQKMI</sequence>
<dbReference type="PANTHER" id="PTHR21090">
    <property type="entry name" value="AROM/DEHYDROQUINATE SYNTHASE"/>
    <property type="match status" value="1"/>
</dbReference>
<dbReference type="GO" id="GO:0003866">
    <property type="term" value="F:3-phosphoshikimate 1-carboxyvinyltransferase activity"/>
    <property type="evidence" value="ECO:0007669"/>
    <property type="project" value="UniProtKB-EC"/>
</dbReference>
<dbReference type="CDD" id="cd01556">
    <property type="entry name" value="EPSP_synthase"/>
    <property type="match status" value="1"/>
</dbReference>
<evidence type="ECO:0000256" key="5">
    <source>
        <dbReference type="ARBA" id="ARBA00022679"/>
    </source>
</evidence>
<gene>
    <name evidence="10" type="ORF">SAMN05216474_1813</name>
</gene>
<evidence type="ECO:0000256" key="7">
    <source>
        <dbReference type="ARBA" id="ARBA00030046"/>
    </source>
</evidence>
<dbReference type="PANTHER" id="PTHR21090:SF5">
    <property type="entry name" value="PENTAFUNCTIONAL AROM POLYPEPTIDE"/>
    <property type="match status" value="1"/>
</dbReference>
<dbReference type="Gene3D" id="3.65.10.10">
    <property type="entry name" value="Enolpyruvate transferase domain"/>
    <property type="match status" value="3"/>
</dbReference>
<evidence type="ECO:0000256" key="8">
    <source>
        <dbReference type="ARBA" id="ARBA00044633"/>
    </source>
</evidence>
<keyword evidence="5 10" id="KW-0808">Transferase</keyword>
<dbReference type="UniPathway" id="UPA00053">
    <property type="reaction ID" value="UER00089"/>
</dbReference>
<accession>A0A1I7A1K2</accession>
<dbReference type="Proteomes" id="UP000236454">
    <property type="component" value="Unassembled WGS sequence"/>
</dbReference>
<evidence type="ECO:0000256" key="6">
    <source>
        <dbReference type="ARBA" id="ARBA00023141"/>
    </source>
</evidence>
<dbReference type="InterPro" id="IPR036968">
    <property type="entry name" value="Enolpyruvate_Tfrase_sf"/>
</dbReference>
<dbReference type="STRING" id="477690.SAMN05216474_1813"/>
<dbReference type="EC" id="2.5.1.19" evidence="3"/>
<dbReference type="AlphaFoldDB" id="A0A1I7A1K2"/>